<dbReference type="EMBL" id="JBBPCC010000014">
    <property type="protein sequence ID" value="MEK8130436.1"/>
    <property type="molecule type" value="Genomic_DNA"/>
</dbReference>
<organism evidence="1 2">
    <name type="scientific">Paenibacillus filicis</name>
    <dbReference type="NCBI Taxonomy" id="669464"/>
    <lineage>
        <taxon>Bacteria</taxon>
        <taxon>Bacillati</taxon>
        <taxon>Bacillota</taxon>
        <taxon>Bacilli</taxon>
        <taxon>Bacillales</taxon>
        <taxon>Paenibacillaceae</taxon>
        <taxon>Paenibacillus</taxon>
    </lineage>
</organism>
<gene>
    <name evidence="1" type="ORF">WMW72_21235</name>
</gene>
<accession>A0ABU9DNJ3</accession>
<dbReference type="Proteomes" id="UP001469365">
    <property type="component" value="Unassembled WGS sequence"/>
</dbReference>
<proteinExistence type="predicted"/>
<name>A0ABU9DNJ3_9BACL</name>
<evidence type="ECO:0000313" key="1">
    <source>
        <dbReference type="EMBL" id="MEK8130436.1"/>
    </source>
</evidence>
<comment type="caution">
    <text evidence="1">The sequence shown here is derived from an EMBL/GenBank/DDBJ whole genome shotgun (WGS) entry which is preliminary data.</text>
</comment>
<evidence type="ECO:0000313" key="2">
    <source>
        <dbReference type="Proteomes" id="UP001469365"/>
    </source>
</evidence>
<sequence length="149" mass="17884">MINEKINLLETRPSLRFDEMDPDQDGNKNTKFADLIIDGRSLYQMLKKYDRVPSLGWGRVEHQRQMIDYFLLKQQHEYMYNRYPILVCPWCGDEECGFISVIIDREEDIVIWKDFKKEHAHKSINLGPFYFKWENYEKAIMSTYGTAET</sequence>
<dbReference type="RefSeq" id="WP_341417574.1">
    <property type="nucleotide sequence ID" value="NZ_JBBPCC010000014.1"/>
</dbReference>
<keyword evidence="2" id="KW-1185">Reference proteome</keyword>
<reference evidence="1 2" key="1">
    <citation type="submission" date="2024-04" db="EMBL/GenBank/DDBJ databases">
        <title>draft genome sequnece of Paenibacillus filicis.</title>
        <authorList>
            <person name="Kim D.-U."/>
        </authorList>
    </citation>
    <scope>NUCLEOTIDE SEQUENCE [LARGE SCALE GENOMIC DNA]</scope>
    <source>
        <strain evidence="1 2">KACC14197</strain>
    </source>
</reference>
<protein>
    <submittedName>
        <fullName evidence="1">Oxidoreductase</fullName>
    </submittedName>
</protein>